<gene>
    <name evidence="2" type="ORF">EYF80_014591</name>
</gene>
<keyword evidence="3" id="KW-1185">Reference proteome</keyword>
<dbReference type="EMBL" id="SRLO01000106">
    <property type="protein sequence ID" value="TNN75181.1"/>
    <property type="molecule type" value="Genomic_DNA"/>
</dbReference>
<comment type="caution">
    <text evidence="2">The sequence shown here is derived from an EMBL/GenBank/DDBJ whole genome shotgun (WGS) entry which is preliminary data.</text>
</comment>
<accession>A0A4Z2IBU3</accession>
<sequence length="74" mass="8046">MPVGMNQVKVEENYQPGAPAHQENGQANSGNLIACKLYNISSTLPEEAAEAAAYSSPVSVETCLKKERRLLKNR</sequence>
<feature type="region of interest" description="Disordered" evidence="1">
    <location>
        <begin position="1"/>
        <end position="26"/>
    </location>
</feature>
<reference evidence="2 3" key="1">
    <citation type="submission" date="2019-03" db="EMBL/GenBank/DDBJ databases">
        <title>First draft genome of Liparis tanakae, snailfish: a comprehensive survey of snailfish specific genes.</title>
        <authorList>
            <person name="Kim W."/>
            <person name="Song I."/>
            <person name="Jeong J.-H."/>
            <person name="Kim D."/>
            <person name="Kim S."/>
            <person name="Ryu S."/>
            <person name="Song J.Y."/>
            <person name="Lee S.K."/>
        </authorList>
    </citation>
    <scope>NUCLEOTIDE SEQUENCE [LARGE SCALE GENOMIC DNA]</scope>
    <source>
        <tissue evidence="2">Muscle</tissue>
    </source>
</reference>
<dbReference type="AlphaFoldDB" id="A0A4Z2IBU3"/>
<organism evidence="2 3">
    <name type="scientific">Liparis tanakae</name>
    <name type="common">Tanaka's snailfish</name>
    <dbReference type="NCBI Taxonomy" id="230148"/>
    <lineage>
        <taxon>Eukaryota</taxon>
        <taxon>Metazoa</taxon>
        <taxon>Chordata</taxon>
        <taxon>Craniata</taxon>
        <taxon>Vertebrata</taxon>
        <taxon>Euteleostomi</taxon>
        <taxon>Actinopterygii</taxon>
        <taxon>Neopterygii</taxon>
        <taxon>Teleostei</taxon>
        <taxon>Neoteleostei</taxon>
        <taxon>Acanthomorphata</taxon>
        <taxon>Eupercaria</taxon>
        <taxon>Perciformes</taxon>
        <taxon>Cottioidei</taxon>
        <taxon>Cottales</taxon>
        <taxon>Liparidae</taxon>
        <taxon>Liparis</taxon>
    </lineage>
</organism>
<proteinExistence type="predicted"/>
<protein>
    <submittedName>
        <fullName evidence="2">Uncharacterized protein</fullName>
    </submittedName>
</protein>
<evidence type="ECO:0000313" key="2">
    <source>
        <dbReference type="EMBL" id="TNN75181.1"/>
    </source>
</evidence>
<name>A0A4Z2IBU3_9TELE</name>
<dbReference type="Proteomes" id="UP000314294">
    <property type="component" value="Unassembled WGS sequence"/>
</dbReference>
<evidence type="ECO:0000313" key="3">
    <source>
        <dbReference type="Proteomes" id="UP000314294"/>
    </source>
</evidence>
<evidence type="ECO:0000256" key="1">
    <source>
        <dbReference type="SAM" id="MobiDB-lite"/>
    </source>
</evidence>